<gene>
    <name evidence="2" type="ORF">HJG54_02530</name>
</gene>
<dbReference type="GO" id="GO:0016757">
    <property type="term" value="F:glycosyltransferase activity"/>
    <property type="evidence" value="ECO:0007669"/>
    <property type="project" value="UniProtKB-KW"/>
</dbReference>
<evidence type="ECO:0000313" key="2">
    <source>
        <dbReference type="EMBL" id="WNZ21854.1"/>
    </source>
</evidence>
<dbReference type="EMBL" id="CP053586">
    <property type="protein sequence ID" value="WNZ21854.1"/>
    <property type="molecule type" value="Genomic_DNA"/>
</dbReference>
<keyword evidence="2" id="KW-0808">Transferase</keyword>
<dbReference type="CDD" id="cd06223">
    <property type="entry name" value="PRTases_typeI"/>
    <property type="match status" value="1"/>
</dbReference>
<protein>
    <submittedName>
        <fullName evidence="2">Phosphoribosyltransferase</fullName>
    </submittedName>
</protein>
<dbReference type="Pfam" id="PF00156">
    <property type="entry name" value="Pribosyltran"/>
    <property type="match status" value="1"/>
</dbReference>
<dbReference type="Gene3D" id="3.40.50.2020">
    <property type="match status" value="1"/>
</dbReference>
<reference evidence="2" key="1">
    <citation type="submission" date="2020-05" db="EMBL/GenBank/DDBJ databases">
        <authorList>
            <person name="Zhu T."/>
            <person name="Keshari N."/>
            <person name="Lu X."/>
        </authorList>
    </citation>
    <scope>NUCLEOTIDE SEQUENCE</scope>
    <source>
        <strain evidence="2">NK1-12</strain>
    </source>
</reference>
<keyword evidence="2" id="KW-0328">Glycosyltransferase</keyword>
<organism evidence="2">
    <name type="scientific">Leptolyngbya sp. NK1-12</name>
    <dbReference type="NCBI Taxonomy" id="2547451"/>
    <lineage>
        <taxon>Bacteria</taxon>
        <taxon>Bacillati</taxon>
        <taxon>Cyanobacteriota</taxon>
        <taxon>Cyanophyceae</taxon>
        <taxon>Leptolyngbyales</taxon>
        <taxon>Leptolyngbyaceae</taxon>
        <taxon>Leptolyngbya group</taxon>
        <taxon>Leptolyngbya</taxon>
    </lineage>
</organism>
<evidence type="ECO:0000259" key="1">
    <source>
        <dbReference type="Pfam" id="PF00156"/>
    </source>
</evidence>
<proteinExistence type="predicted"/>
<sequence>MNSKFHDRAEAGKLLAAKLANYADRSGALVLALPRGGVPVGFEIAQTLNLPLDICLVRKLGVPGQEELAMGAIAPDGIMVLNNDVLRSMKISRQALLEVASREKQELDRRMQAYRGDRPIPQIRDRLIILVDDGIATSSTLRAAITALQKQHPQGIVVAAPVAPATVCEALKNLVQDVVCLATPEPLYSIGMWYKDFSQTTDEEVCRLLKQAAENQAECSLG</sequence>
<dbReference type="SUPFAM" id="SSF53271">
    <property type="entry name" value="PRTase-like"/>
    <property type="match status" value="1"/>
</dbReference>
<accession>A0AA97AF27</accession>
<dbReference type="RefSeq" id="WP_316433162.1">
    <property type="nucleotide sequence ID" value="NZ_CP053586.1"/>
</dbReference>
<dbReference type="InterPro" id="IPR000836">
    <property type="entry name" value="PRTase_dom"/>
</dbReference>
<dbReference type="AlphaFoldDB" id="A0AA97AF27"/>
<dbReference type="Gene3D" id="3.30.1310.20">
    <property type="entry name" value="PRTase-like"/>
    <property type="match status" value="1"/>
</dbReference>
<feature type="domain" description="Phosphoribosyltransferase" evidence="1">
    <location>
        <begin position="11"/>
        <end position="163"/>
    </location>
</feature>
<name>A0AA97AF27_9CYAN</name>
<dbReference type="InterPro" id="IPR029057">
    <property type="entry name" value="PRTase-like"/>
</dbReference>